<dbReference type="Proteomes" id="UP000293562">
    <property type="component" value="Unassembled WGS sequence"/>
</dbReference>
<evidence type="ECO:0000313" key="2">
    <source>
        <dbReference type="EMBL" id="RZT97399.1"/>
    </source>
</evidence>
<gene>
    <name evidence="2" type="ORF">EV201_2069</name>
</gene>
<sequence>MSILDYLAKYTIPYKGLKDGSHEFEFTADSKFFEHFQFENDFQGDVSVKATLLKKTLVMTLDLEIAGEIQVNCDRCLDCFPYQVEGASTLYIKFGDTHEELDDDVVVVPESENEIKIAQYIYELILLSFPINFIHPDDEDGFSTCNEEMIEKLNEHSEKEETDPRWSELKKLIDNK</sequence>
<reference evidence="2 3" key="1">
    <citation type="submission" date="2019-02" db="EMBL/GenBank/DDBJ databases">
        <title>Genomic Encyclopedia of Type Strains, Phase IV (KMG-IV): sequencing the most valuable type-strain genomes for metagenomic binning, comparative biology and taxonomic classification.</title>
        <authorList>
            <person name="Goeker M."/>
        </authorList>
    </citation>
    <scope>NUCLEOTIDE SEQUENCE [LARGE SCALE GENOMIC DNA]</scope>
    <source>
        <strain evidence="2 3">DSM 28825</strain>
    </source>
</reference>
<dbReference type="AlphaFoldDB" id="A0A4Q7VMA1"/>
<protein>
    <submittedName>
        <fullName evidence="2">Uncharacterized metal-binding protein YceD (DUF177 family)</fullName>
    </submittedName>
</protein>
<accession>A0A4Q7VMA1</accession>
<dbReference type="EMBL" id="SHKN01000001">
    <property type="protein sequence ID" value="RZT97399.1"/>
    <property type="molecule type" value="Genomic_DNA"/>
</dbReference>
<organism evidence="2 3">
    <name type="scientific">Ancylomarina subtilis</name>
    <dbReference type="NCBI Taxonomy" id="1639035"/>
    <lineage>
        <taxon>Bacteria</taxon>
        <taxon>Pseudomonadati</taxon>
        <taxon>Bacteroidota</taxon>
        <taxon>Bacteroidia</taxon>
        <taxon>Marinilabiliales</taxon>
        <taxon>Marinifilaceae</taxon>
        <taxon>Ancylomarina</taxon>
    </lineage>
</organism>
<proteinExistence type="predicted"/>
<dbReference type="InterPro" id="IPR003772">
    <property type="entry name" value="YceD"/>
</dbReference>
<keyword evidence="3" id="KW-1185">Reference proteome</keyword>
<feature type="region of interest" description="Disordered" evidence="1">
    <location>
        <begin position="154"/>
        <end position="176"/>
    </location>
</feature>
<comment type="caution">
    <text evidence="2">The sequence shown here is derived from an EMBL/GenBank/DDBJ whole genome shotgun (WGS) entry which is preliminary data.</text>
</comment>
<evidence type="ECO:0000313" key="3">
    <source>
        <dbReference type="Proteomes" id="UP000293562"/>
    </source>
</evidence>
<evidence type="ECO:0000256" key="1">
    <source>
        <dbReference type="SAM" id="MobiDB-lite"/>
    </source>
</evidence>
<dbReference type="Pfam" id="PF02620">
    <property type="entry name" value="YceD"/>
    <property type="match status" value="1"/>
</dbReference>
<name>A0A4Q7VMA1_9BACT</name>